<reference evidence="15 16" key="1">
    <citation type="submission" date="2024-02" db="EMBL/GenBank/DDBJ databases">
        <title>Genome analysis and characterization of Microbaculum marinisediminis sp. nov., isolated from marine sediment.</title>
        <authorList>
            <person name="Du Z.-J."/>
            <person name="Ye Y.-Q."/>
            <person name="Zhang Z.-R."/>
            <person name="Yuan S.-M."/>
            <person name="Zhang X.-Y."/>
        </authorList>
    </citation>
    <scope>NUCLEOTIDE SEQUENCE [LARGE SCALE GENOMIC DNA]</scope>
    <source>
        <strain evidence="15 16">SDUM1044001</strain>
    </source>
</reference>
<evidence type="ECO:0000256" key="1">
    <source>
        <dbReference type="ARBA" id="ARBA00004651"/>
    </source>
</evidence>
<feature type="transmembrane region" description="Helical" evidence="14">
    <location>
        <begin position="162"/>
        <end position="180"/>
    </location>
</feature>
<comment type="caution">
    <text evidence="15">The sequence shown here is derived from an EMBL/GenBank/DDBJ whole genome shotgun (WGS) entry which is preliminary data.</text>
</comment>
<feature type="transmembrane region" description="Helical" evidence="14">
    <location>
        <begin position="126"/>
        <end position="150"/>
    </location>
</feature>
<dbReference type="GO" id="GO:0015293">
    <property type="term" value="F:symporter activity"/>
    <property type="evidence" value="ECO:0007669"/>
    <property type="project" value="UniProtKB-KW"/>
</dbReference>
<keyword evidence="6" id="KW-0769">Symport</keyword>
<dbReference type="PANTHER" id="PTHR48086">
    <property type="entry name" value="SODIUM/PROLINE SYMPORTER-RELATED"/>
    <property type="match status" value="1"/>
</dbReference>
<dbReference type="GO" id="GO:0005886">
    <property type="term" value="C:plasma membrane"/>
    <property type="evidence" value="ECO:0007669"/>
    <property type="project" value="UniProtKB-SubCell"/>
</dbReference>
<dbReference type="Proteomes" id="UP001378188">
    <property type="component" value="Unassembled WGS sequence"/>
</dbReference>
<keyword evidence="5 14" id="KW-0812">Transmembrane</keyword>
<keyword evidence="16" id="KW-1185">Reference proteome</keyword>
<name>A0AAW9RP75_9HYPH</name>
<comment type="catalytic activity">
    <reaction evidence="12">
        <text>L-proline(in) + Na(+)(in) = L-proline(out) + Na(+)(out)</text>
        <dbReference type="Rhea" id="RHEA:28967"/>
        <dbReference type="ChEBI" id="CHEBI:29101"/>
        <dbReference type="ChEBI" id="CHEBI:60039"/>
    </reaction>
</comment>
<dbReference type="InterPro" id="IPR050277">
    <property type="entry name" value="Sodium:Solute_Symporter"/>
</dbReference>
<accession>A0AAW9RP75</accession>
<evidence type="ECO:0000256" key="12">
    <source>
        <dbReference type="ARBA" id="ARBA00033708"/>
    </source>
</evidence>
<dbReference type="PANTHER" id="PTHR48086:SF3">
    <property type="entry name" value="SODIUM_PROLINE SYMPORTER"/>
    <property type="match status" value="1"/>
</dbReference>
<evidence type="ECO:0000256" key="13">
    <source>
        <dbReference type="RuleBase" id="RU362091"/>
    </source>
</evidence>
<feature type="transmembrane region" description="Helical" evidence="14">
    <location>
        <begin position="407"/>
        <end position="428"/>
    </location>
</feature>
<feature type="transmembrane region" description="Helical" evidence="14">
    <location>
        <begin position="277"/>
        <end position="298"/>
    </location>
</feature>
<evidence type="ECO:0000313" key="15">
    <source>
        <dbReference type="EMBL" id="MEJ8574142.1"/>
    </source>
</evidence>
<organism evidence="15 16">
    <name type="scientific">Microbaculum marinum</name>
    <dbReference type="NCBI Taxonomy" id="1764581"/>
    <lineage>
        <taxon>Bacteria</taxon>
        <taxon>Pseudomonadati</taxon>
        <taxon>Pseudomonadota</taxon>
        <taxon>Alphaproteobacteria</taxon>
        <taxon>Hyphomicrobiales</taxon>
        <taxon>Tepidamorphaceae</taxon>
        <taxon>Microbaculum</taxon>
    </lineage>
</organism>
<evidence type="ECO:0000256" key="5">
    <source>
        <dbReference type="ARBA" id="ARBA00022692"/>
    </source>
</evidence>
<evidence type="ECO:0000256" key="6">
    <source>
        <dbReference type="ARBA" id="ARBA00022847"/>
    </source>
</evidence>
<feature type="transmembrane region" description="Helical" evidence="14">
    <location>
        <begin position="327"/>
        <end position="352"/>
    </location>
</feature>
<keyword evidence="10 14" id="KW-0472">Membrane</keyword>
<evidence type="ECO:0000256" key="7">
    <source>
        <dbReference type="ARBA" id="ARBA00022989"/>
    </source>
</evidence>
<protein>
    <submittedName>
        <fullName evidence="15">Uncharacterized protein</fullName>
    </submittedName>
</protein>
<feature type="transmembrane region" description="Helical" evidence="14">
    <location>
        <begin position="6"/>
        <end position="23"/>
    </location>
</feature>
<feature type="transmembrane region" description="Helical" evidence="14">
    <location>
        <begin position="48"/>
        <end position="68"/>
    </location>
</feature>
<proteinExistence type="inferred from homology"/>
<evidence type="ECO:0000256" key="2">
    <source>
        <dbReference type="ARBA" id="ARBA00006434"/>
    </source>
</evidence>
<evidence type="ECO:0000256" key="14">
    <source>
        <dbReference type="SAM" id="Phobius"/>
    </source>
</evidence>
<keyword evidence="9" id="KW-0406">Ion transport</keyword>
<feature type="transmembrane region" description="Helical" evidence="14">
    <location>
        <begin position="440"/>
        <end position="459"/>
    </location>
</feature>
<keyword evidence="11" id="KW-0739">Sodium transport</keyword>
<keyword evidence="4" id="KW-1003">Cell membrane</keyword>
<evidence type="ECO:0000256" key="9">
    <source>
        <dbReference type="ARBA" id="ARBA00023065"/>
    </source>
</evidence>
<keyword evidence="8" id="KW-0915">Sodium</keyword>
<dbReference type="Gene3D" id="1.20.1730.10">
    <property type="entry name" value="Sodium/glucose cotransporter"/>
    <property type="match status" value="1"/>
</dbReference>
<dbReference type="AlphaFoldDB" id="A0AAW9RP75"/>
<sequence length="498" mass="55071">MLSIVTTAVLSLIVVASFLYVGYKNRVKSKSAEEYFLMSHSLRRQGFASSYAAASTSVGTVIFFFVVLGLTHGAYILFAPFTLIIGVILFNKILLPRIPNEFFHKNDRHFMGTLGEFVRAKYESRIISLSVMAISLLGLMAILLIELYVGVSIFHVFGSENITSLSIVIICFVLFQYITWGGMNAVVKTDSVQIWVLIMPVIVILLFLASDSSGYSALLSMENIFPNPVISEGGFLLPWSMLLNVLVVNVFLTPSLLRTWQMTASANSRTDVGRGMLLGAIITVFLTMLYVALGIVFYKGIFTSDNPGLINMFEILRDSDENFLSNVLFPAFFVSCLAAMFSTLDSALLPIIHAIWVELKFKENERDGNARELSLSIVPTITFSILVFAIILYVGVFKFMGFDIISWMFTIFSFSIIVAPTIVFAMLLEEGVLRSKIGNIAALVSLAVSFVVAVTLTLFGNRIGNISLIQMNSPLAILAGTVPFAALWLVTKRKRLRV</sequence>
<evidence type="ECO:0000256" key="8">
    <source>
        <dbReference type="ARBA" id="ARBA00023053"/>
    </source>
</evidence>
<feature type="transmembrane region" description="Helical" evidence="14">
    <location>
        <begin position="471"/>
        <end position="490"/>
    </location>
</feature>
<dbReference type="EMBL" id="JAZHOF010000010">
    <property type="protein sequence ID" value="MEJ8574142.1"/>
    <property type="molecule type" value="Genomic_DNA"/>
</dbReference>
<keyword evidence="7 14" id="KW-1133">Transmembrane helix</keyword>
<feature type="transmembrane region" description="Helical" evidence="14">
    <location>
        <begin position="373"/>
        <end position="395"/>
    </location>
</feature>
<evidence type="ECO:0000256" key="3">
    <source>
        <dbReference type="ARBA" id="ARBA00022448"/>
    </source>
</evidence>
<feature type="transmembrane region" description="Helical" evidence="14">
    <location>
        <begin position="192"/>
        <end position="210"/>
    </location>
</feature>
<dbReference type="InterPro" id="IPR001734">
    <property type="entry name" value="Na/solute_symporter"/>
</dbReference>
<dbReference type="InterPro" id="IPR038377">
    <property type="entry name" value="Na/Glc_symporter_sf"/>
</dbReference>
<dbReference type="Pfam" id="PF00474">
    <property type="entry name" value="SSF"/>
    <property type="match status" value="1"/>
</dbReference>
<dbReference type="PROSITE" id="PS50283">
    <property type="entry name" value="NA_SOLUT_SYMP_3"/>
    <property type="match status" value="1"/>
</dbReference>
<evidence type="ECO:0000256" key="11">
    <source>
        <dbReference type="ARBA" id="ARBA00023201"/>
    </source>
</evidence>
<dbReference type="RefSeq" id="WP_340331843.1">
    <property type="nucleotide sequence ID" value="NZ_JAZHOF010000010.1"/>
</dbReference>
<evidence type="ECO:0000256" key="10">
    <source>
        <dbReference type="ARBA" id="ARBA00023136"/>
    </source>
</evidence>
<feature type="transmembrane region" description="Helical" evidence="14">
    <location>
        <begin position="236"/>
        <end position="257"/>
    </location>
</feature>
<dbReference type="GO" id="GO:0006814">
    <property type="term" value="P:sodium ion transport"/>
    <property type="evidence" value="ECO:0007669"/>
    <property type="project" value="UniProtKB-KW"/>
</dbReference>
<feature type="transmembrane region" description="Helical" evidence="14">
    <location>
        <begin position="74"/>
        <end position="95"/>
    </location>
</feature>
<keyword evidence="3" id="KW-0813">Transport</keyword>
<comment type="similarity">
    <text evidence="2 13">Belongs to the sodium:solute symporter (SSF) (TC 2.A.21) family.</text>
</comment>
<evidence type="ECO:0000313" key="16">
    <source>
        <dbReference type="Proteomes" id="UP001378188"/>
    </source>
</evidence>
<comment type="subcellular location">
    <subcellularLocation>
        <location evidence="1">Cell membrane</location>
        <topology evidence="1">Multi-pass membrane protein</topology>
    </subcellularLocation>
</comment>
<gene>
    <name evidence="15" type="ORF">V3328_21840</name>
</gene>
<evidence type="ECO:0000256" key="4">
    <source>
        <dbReference type="ARBA" id="ARBA00022475"/>
    </source>
</evidence>